<keyword evidence="3" id="KW-1185">Reference proteome</keyword>
<reference evidence="2" key="1">
    <citation type="journal article" date="2021" name="Nat. Commun.">
        <title>Genetic determinants of endophytism in the Arabidopsis root mycobiome.</title>
        <authorList>
            <person name="Mesny F."/>
            <person name="Miyauchi S."/>
            <person name="Thiergart T."/>
            <person name="Pickel B."/>
            <person name="Atanasova L."/>
            <person name="Karlsson M."/>
            <person name="Huettel B."/>
            <person name="Barry K.W."/>
            <person name="Haridas S."/>
            <person name="Chen C."/>
            <person name="Bauer D."/>
            <person name="Andreopoulos W."/>
            <person name="Pangilinan J."/>
            <person name="LaButti K."/>
            <person name="Riley R."/>
            <person name="Lipzen A."/>
            <person name="Clum A."/>
            <person name="Drula E."/>
            <person name="Henrissat B."/>
            <person name="Kohler A."/>
            <person name="Grigoriev I.V."/>
            <person name="Martin F.M."/>
            <person name="Hacquard S."/>
        </authorList>
    </citation>
    <scope>NUCLEOTIDE SEQUENCE</scope>
    <source>
        <strain evidence="2">MPI-SDFR-AT-0120</strain>
    </source>
</reference>
<evidence type="ECO:0000256" key="1">
    <source>
        <dbReference type="SAM" id="SignalP"/>
    </source>
</evidence>
<dbReference type="AlphaFoldDB" id="A0A8K0W4C4"/>
<dbReference type="EMBL" id="JAGMVJ010000001">
    <property type="protein sequence ID" value="KAH7094689.1"/>
    <property type="molecule type" value="Genomic_DNA"/>
</dbReference>
<evidence type="ECO:0000313" key="2">
    <source>
        <dbReference type="EMBL" id="KAH7094689.1"/>
    </source>
</evidence>
<sequence>MTLLLRFIHVLFPMLATNVRRCTTKSIYILSLVRYQTHAALHRGQTSLFHYALQPGVSSGVLCSRKAIAWVFHEATVAEDGYPSHSHKRCQ</sequence>
<evidence type="ECO:0008006" key="4">
    <source>
        <dbReference type="Google" id="ProtNLM"/>
    </source>
</evidence>
<gene>
    <name evidence="2" type="ORF">FB567DRAFT_10041</name>
</gene>
<dbReference type="Proteomes" id="UP000813461">
    <property type="component" value="Unassembled WGS sequence"/>
</dbReference>
<proteinExistence type="predicted"/>
<organism evidence="2 3">
    <name type="scientific">Paraphoma chrysanthemicola</name>
    <dbReference type="NCBI Taxonomy" id="798071"/>
    <lineage>
        <taxon>Eukaryota</taxon>
        <taxon>Fungi</taxon>
        <taxon>Dikarya</taxon>
        <taxon>Ascomycota</taxon>
        <taxon>Pezizomycotina</taxon>
        <taxon>Dothideomycetes</taxon>
        <taxon>Pleosporomycetidae</taxon>
        <taxon>Pleosporales</taxon>
        <taxon>Pleosporineae</taxon>
        <taxon>Phaeosphaeriaceae</taxon>
        <taxon>Paraphoma</taxon>
    </lineage>
</organism>
<keyword evidence="1" id="KW-0732">Signal</keyword>
<feature type="chain" id="PRO_5035452152" description="Secreted protein" evidence="1">
    <location>
        <begin position="25"/>
        <end position="91"/>
    </location>
</feature>
<protein>
    <recommendedName>
        <fullName evidence="4">Secreted protein</fullName>
    </recommendedName>
</protein>
<comment type="caution">
    <text evidence="2">The sequence shown here is derived from an EMBL/GenBank/DDBJ whole genome shotgun (WGS) entry which is preliminary data.</text>
</comment>
<feature type="signal peptide" evidence="1">
    <location>
        <begin position="1"/>
        <end position="24"/>
    </location>
</feature>
<accession>A0A8K0W4C4</accession>
<name>A0A8K0W4C4_9PLEO</name>
<dbReference type="OrthoDB" id="10349306at2759"/>
<evidence type="ECO:0000313" key="3">
    <source>
        <dbReference type="Proteomes" id="UP000813461"/>
    </source>
</evidence>